<proteinExistence type="predicted"/>
<evidence type="ECO:0000313" key="2">
    <source>
        <dbReference type="Proteomes" id="UP000790377"/>
    </source>
</evidence>
<accession>A0ACB7ZRW2</accession>
<sequence>MAVTILEPWDPKQTQSGTDSIDYVRCQDKFKYKKKPVSSLLDPYHHHRRQSFRMATISEARFAGVLEAINPHDNEERPVQDEVDDDIDAEQATLTETPTLGGDAGGTSHRFTQIQATLLEASKGVTEGTDLEYKRLMKLCTAFLIAERLIQPGEEFFTASPLSHAPWFITAWIMNSCDEIKLDGSRKPKSEYRDSYGHAQKMRAAMTYAFGRLHGLGQVAWQESPPGHWLGNPSVSSTVSSYMCSLRRRKVRGGETACSARAITPDILYKLYHFNHLPQNWVIKEYQPGRRKPAMSAEALNWGGGCARRLLTAAYNISFACLLRFDETLKIQHHDITFVSSTCIKLMLPFRKTDQYGGKDSSGVPAAAIAKDLLVDIKPFYLYRMSDENAHLCPVRALAEWFSVAEQNTGYVFRKIRSGDRVHEANEPMTTEQFLEQFRNNLLDIKIDPYAYGTHSFRRGGVQYYASDCRWQLRKICEFGGWSQEFAHMTIVKYLISWNDNPTERREDFLNPNRQPAVRCYQCGRSCHCA</sequence>
<comment type="caution">
    <text evidence="1">The sequence shown here is derived from an EMBL/GenBank/DDBJ whole genome shotgun (WGS) entry which is preliminary data.</text>
</comment>
<keyword evidence="2" id="KW-1185">Reference proteome</keyword>
<reference evidence="1" key="1">
    <citation type="journal article" date="2021" name="New Phytol.">
        <title>Evolutionary innovations through gain and loss of genes in the ectomycorrhizal Boletales.</title>
        <authorList>
            <person name="Wu G."/>
            <person name="Miyauchi S."/>
            <person name="Morin E."/>
            <person name="Kuo A."/>
            <person name="Drula E."/>
            <person name="Varga T."/>
            <person name="Kohler A."/>
            <person name="Feng B."/>
            <person name="Cao Y."/>
            <person name="Lipzen A."/>
            <person name="Daum C."/>
            <person name="Hundley H."/>
            <person name="Pangilinan J."/>
            <person name="Johnson J."/>
            <person name="Barry K."/>
            <person name="LaButti K."/>
            <person name="Ng V."/>
            <person name="Ahrendt S."/>
            <person name="Min B."/>
            <person name="Choi I.G."/>
            <person name="Park H."/>
            <person name="Plett J.M."/>
            <person name="Magnuson J."/>
            <person name="Spatafora J.W."/>
            <person name="Nagy L.G."/>
            <person name="Henrissat B."/>
            <person name="Grigoriev I.V."/>
            <person name="Yang Z.L."/>
            <person name="Xu J."/>
            <person name="Martin F.M."/>
        </authorList>
    </citation>
    <scope>NUCLEOTIDE SEQUENCE</scope>
    <source>
        <strain evidence="1">ATCC 28755</strain>
    </source>
</reference>
<gene>
    <name evidence="1" type="ORF">BJ138DRAFT_1107580</name>
</gene>
<protein>
    <submittedName>
        <fullName evidence="1">Uncharacterized protein</fullName>
    </submittedName>
</protein>
<dbReference type="Proteomes" id="UP000790377">
    <property type="component" value="Unassembled WGS sequence"/>
</dbReference>
<organism evidence="1 2">
    <name type="scientific">Hygrophoropsis aurantiaca</name>
    <dbReference type="NCBI Taxonomy" id="72124"/>
    <lineage>
        <taxon>Eukaryota</taxon>
        <taxon>Fungi</taxon>
        <taxon>Dikarya</taxon>
        <taxon>Basidiomycota</taxon>
        <taxon>Agaricomycotina</taxon>
        <taxon>Agaricomycetes</taxon>
        <taxon>Agaricomycetidae</taxon>
        <taxon>Boletales</taxon>
        <taxon>Coniophorineae</taxon>
        <taxon>Hygrophoropsidaceae</taxon>
        <taxon>Hygrophoropsis</taxon>
    </lineage>
</organism>
<evidence type="ECO:0000313" key="1">
    <source>
        <dbReference type="EMBL" id="KAH7903548.1"/>
    </source>
</evidence>
<dbReference type="EMBL" id="MU268897">
    <property type="protein sequence ID" value="KAH7903548.1"/>
    <property type="molecule type" value="Genomic_DNA"/>
</dbReference>
<name>A0ACB7ZRW2_9AGAM</name>